<evidence type="ECO:0000256" key="1">
    <source>
        <dbReference type="ARBA" id="ARBA00004651"/>
    </source>
</evidence>
<feature type="transmembrane region" description="Helical" evidence="7">
    <location>
        <begin position="598"/>
        <end position="618"/>
    </location>
</feature>
<feature type="transmembrane region" description="Helical" evidence="7">
    <location>
        <begin position="530"/>
        <end position="549"/>
    </location>
</feature>
<keyword evidence="3 7" id="KW-0812">Transmembrane</keyword>
<evidence type="ECO:0000256" key="4">
    <source>
        <dbReference type="ARBA" id="ARBA00022989"/>
    </source>
</evidence>
<gene>
    <name evidence="9" type="ordered locus">Snas_1952</name>
</gene>
<proteinExistence type="predicted"/>
<keyword evidence="4 7" id="KW-1133">Transmembrane helix</keyword>
<dbReference type="InterPro" id="IPR050545">
    <property type="entry name" value="Mycobact_MmpL"/>
</dbReference>
<comment type="subcellular location">
    <subcellularLocation>
        <location evidence="1">Cell membrane</location>
        <topology evidence="1">Multi-pass membrane protein</topology>
    </subcellularLocation>
</comment>
<dbReference type="Pfam" id="PF03176">
    <property type="entry name" value="MMPL"/>
    <property type="match status" value="2"/>
</dbReference>
<evidence type="ECO:0000313" key="9">
    <source>
        <dbReference type="EMBL" id="ADD41648.1"/>
    </source>
</evidence>
<dbReference type="EMBL" id="CP001778">
    <property type="protein sequence ID" value="ADD41648.1"/>
    <property type="molecule type" value="Genomic_DNA"/>
</dbReference>
<dbReference type="AlphaFoldDB" id="D3PZH4"/>
<feature type="transmembrane region" description="Helical" evidence="7">
    <location>
        <begin position="639"/>
        <end position="663"/>
    </location>
</feature>
<feature type="transmembrane region" description="Helical" evidence="7">
    <location>
        <begin position="309"/>
        <end position="337"/>
    </location>
</feature>
<evidence type="ECO:0000256" key="7">
    <source>
        <dbReference type="SAM" id="Phobius"/>
    </source>
</evidence>
<feature type="transmembrane region" description="Helical" evidence="7">
    <location>
        <begin position="279"/>
        <end position="303"/>
    </location>
</feature>
<feature type="domain" description="Membrane transport protein MMPL" evidence="8">
    <location>
        <begin position="401"/>
        <end position="707"/>
    </location>
</feature>
<dbReference type="KEGG" id="sna:Snas_1952"/>
<accession>D3PZH4</accession>
<dbReference type="InterPro" id="IPR004869">
    <property type="entry name" value="MMPL_dom"/>
</dbReference>
<dbReference type="PANTHER" id="PTHR33406">
    <property type="entry name" value="MEMBRANE PROTEIN MJ1562-RELATED"/>
    <property type="match status" value="1"/>
</dbReference>
<dbReference type="HOGENOM" id="CLU_005108_5_2_11"/>
<dbReference type="GO" id="GO:0005886">
    <property type="term" value="C:plasma membrane"/>
    <property type="evidence" value="ECO:0007669"/>
    <property type="project" value="UniProtKB-SubCell"/>
</dbReference>
<feature type="transmembrane region" description="Helical" evidence="7">
    <location>
        <begin position="24"/>
        <end position="44"/>
    </location>
</feature>
<keyword evidence="2" id="KW-1003">Cell membrane</keyword>
<feature type="transmembrane region" description="Helical" evidence="7">
    <location>
        <begin position="193"/>
        <end position="226"/>
    </location>
</feature>
<dbReference type="SUPFAM" id="SSF82866">
    <property type="entry name" value="Multidrug efflux transporter AcrB transmembrane domain"/>
    <property type="match status" value="2"/>
</dbReference>
<feature type="domain" description="Membrane transport protein MMPL" evidence="8">
    <location>
        <begin position="95"/>
        <end position="370"/>
    </location>
</feature>
<feature type="transmembrane region" description="Helical" evidence="7">
    <location>
        <begin position="556"/>
        <end position="578"/>
    </location>
</feature>
<keyword evidence="5 7" id="KW-0472">Membrane</keyword>
<feature type="transmembrane region" description="Helical" evidence="7">
    <location>
        <begin position="238"/>
        <end position="258"/>
    </location>
</feature>
<reference evidence="9 10" key="1">
    <citation type="journal article" date="2009" name="Stand. Genomic Sci.">
        <title>Complete genome sequence of Stackebrandtia nassauensis type strain (LLR-40K-21).</title>
        <authorList>
            <person name="Munk C."/>
            <person name="Lapidus A."/>
            <person name="Copeland A."/>
            <person name="Jando M."/>
            <person name="Mayilraj S."/>
            <person name="Glavina Del Rio T."/>
            <person name="Nolan M."/>
            <person name="Chen F."/>
            <person name="Lucas S."/>
            <person name="Tice H."/>
            <person name="Cheng J.F."/>
            <person name="Han C."/>
            <person name="Detter J.C."/>
            <person name="Bruce D."/>
            <person name="Goodwin L."/>
            <person name="Chain P."/>
            <person name="Pitluck S."/>
            <person name="Goker M."/>
            <person name="Ovchinikova G."/>
            <person name="Pati A."/>
            <person name="Ivanova N."/>
            <person name="Mavromatis K."/>
            <person name="Chen A."/>
            <person name="Palaniappan K."/>
            <person name="Land M."/>
            <person name="Hauser L."/>
            <person name="Chang Y.J."/>
            <person name="Jeffries C.D."/>
            <person name="Bristow J."/>
            <person name="Eisen J.A."/>
            <person name="Markowitz V."/>
            <person name="Hugenholtz P."/>
            <person name="Kyrpides N.C."/>
            <person name="Klenk H.P."/>
        </authorList>
    </citation>
    <scope>NUCLEOTIDE SEQUENCE [LARGE SCALE GENOMIC DNA]</scope>
    <source>
        <strain evidence="10">DSM 44728 / CIP 108903 / NRRL B-16338 / NBRC 102104 / LLR-40K-21</strain>
    </source>
</reference>
<evidence type="ECO:0000313" key="10">
    <source>
        <dbReference type="Proteomes" id="UP000000844"/>
    </source>
</evidence>
<feature type="transmembrane region" description="Helical" evidence="7">
    <location>
        <begin position="675"/>
        <end position="698"/>
    </location>
</feature>
<sequence>MHTNASPPRTFTVRMASWSAVHPWRAILVWIGFVAVVFGVGSAMGTQQTEFSDFWVGEAGEAEAMAEDADIAAPAVEKVLITAKDGKLDPELAAKAAADVEKRMDALTEVSDIAGPETSKDGESVLVSLTMSMPAHEAPDHIEPLLETTEAVQADHPDVNVRQTGDESVSHQLDNQLGSDLGRAELFTMPITLIILFAVFGSLLLAGVPLLLAISSIMASMGIYAIASHFFPDAGGAVTSVLVMMGMAVGVDYSLFYVKRVREERERNGSLSQAAAVELAARTSGHAILVSGVAVVVSMAGLYLSGDVIFYSIATACVIVVAVAMISSLTVLPALLAKMGKRVDGRRRRARKPARLWPAMLRPVMNHPVASVLIGGLVLVALAAPALGIKLSVEGKETFPKSLPTLATYDEMTEAFPDKGVLHKVVARVDAEHTDELAATMRRLWEETSDNELFSPTTEPRLLVSKDERTAALELPVPYPTSDDRAARSLELLRGDLVPKEFAKIDGAEFAVSGEPAYAHDYSELQATHLFWVVGFVLVATFVMMLIAFRSVVLAAVGLGLNLLSVLAAWGSLVLVFQGEWAEGLLGFDSPGFIGSRTPLMVFTILFGLSLDYQIFVISRIREHALRGESTRQAAYNGILSSAGVVSSAAIIMVSVFAAFMLIDRIEMKQLGFTLALGVLLDAVVVRILILPALLSLLDRKSWWPSALSKQPEPSDRASGATDPVTVRA</sequence>
<dbReference type="PANTHER" id="PTHR33406:SF13">
    <property type="entry name" value="MEMBRANE PROTEIN YDFJ"/>
    <property type="match status" value="1"/>
</dbReference>
<protein>
    <submittedName>
        <fullName evidence="9">MMPL domain protein</fullName>
    </submittedName>
</protein>
<feature type="transmembrane region" description="Helical" evidence="7">
    <location>
        <begin position="369"/>
        <end position="389"/>
    </location>
</feature>
<dbReference type="RefSeq" id="WP_013017219.1">
    <property type="nucleotide sequence ID" value="NC_013947.1"/>
</dbReference>
<dbReference type="Proteomes" id="UP000000844">
    <property type="component" value="Chromosome"/>
</dbReference>
<evidence type="ECO:0000256" key="6">
    <source>
        <dbReference type="SAM" id="MobiDB-lite"/>
    </source>
</evidence>
<evidence type="ECO:0000259" key="8">
    <source>
        <dbReference type="Pfam" id="PF03176"/>
    </source>
</evidence>
<evidence type="ECO:0000256" key="3">
    <source>
        <dbReference type="ARBA" id="ARBA00022692"/>
    </source>
</evidence>
<dbReference type="Gene3D" id="1.20.1640.10">
    <property type="entry name" value="Multidrug efflux transporter AcrB transmembrane domain"/>
    <property type="match status" value="2"/>
</dbReference>
<name>D3PZH4_STANL</name>
<dbReference type="OrthoDB" id="7051771at2"/>
<dbReference type="STRING" id="446470.Snas_1952"/>
<evidence type="ECO:0000256" key="2">
    <source>
        <dbReference type="ARBA" id="ARBA00022475"/>
    </source>
</evidence>
<evidence type="ECO:0000256" key="5">
    <source>
        <dbReference type="ARBA" id="ARBA00023136"/>
    </source>
</evidence>
<dbReference type="eggNOG" id="COG2409">
    <property type="taxonomic scope" value="Bacteria"/>
</dbReference>
<keyword evidence="10" id="KW-1185">Reference proteome</keyword>
<feature type="region of interest" description="Disordered" evidence="6">
    <location>
        <begin position="706"/>
        <end position="729"/>
    </location>
</feature>
<organism evidence="9 10">
    <name type="scientific">Stackebrandtia nassauensis (strain DSM 44728 / CIP 108903 / NRRL B-16338 / NBRC 102104 / LLR-40K-21)</name>
    <dbReference type="NCBI Taxonomy" id="446470"/>
    <lineage>
        <taxon>Bacteria</taxon>
        <taxon>Bacillati</taxon>
        <taxon>Actinomycetota</taxon>
        <taxon>Actinomycetes</taxon>
        <taxon>Glycomycetales</taxon>
        <taxon>Glycomycetaceae</taxon>
        <taxon>Stackebrandtia</taxon>
    </lineage>
</organism>